<dbReference type="Ensembl" id="ENSBOBT00000006785.1">
    <property type="protein sequence ID" value="ENSBOBP00000006613.1"/>
    <property type="gene ID" value="ENSBOBG00000004348.1"/>
</dbReference>
<feature type="domain" description="NADP-dependent oxidoreductase" evidence="1">
    <location>
        <begin position="21"/>
        <end position="109"/>
    </location>
</feature>
<keyword evidence="3" id="KW-1185">Reference proteome</keyword>
<dbReference type="InterPro" id="IPR020471">
    <property type="entry name" value="AKR"/>
</dbReference>
<dbReference type="PANTHER" id="PTHR11732">
    <property type="entry name" value="ALDO/KETO REDUCTASE"/>
    <property type="match status" value="1"/>
</dbReference>
<dbReference type="SUPFAM" id="SSF51430">
    <property type="entry name" value="NAD(P)-linked oxidoreductase"/>
    <property type="match status" value="1"/>
</dbReference>
<dbReference type="Proteomes" id="UP000694567">
    <property type="component" value="Unplaced"/>
</dbReference>
<dbReference type="Gene3D" id="3.20.20.100">
    <property type="entry name" value="NADP-dependent oxidoreductase domain"/>
    <property type="match status" value="1"/>
</dbReference>
<protein>
    <recommendedName>
        <fullName evidence="1">NADP-dependent oxidoreductase domain-containing protein</fullName>
    </recommendedName>
</protein>
<sequence length="152" mass="17830">VRFFLYLGEPAKHPSTGNTWRRTVKDAVMFAIDVGHHHFDCAYLCQNESEIRDALQEKIEEDVVRQEDLFIVSKMWSTFHERPLVKEAGQKTLAALQLDYLDLYLIHWPMGFKILRQNIETPGSHLSEVCHFFLWDQTYPLSSLMRSVVKPH</sequence>
<dbReference type="InterPro" id="IPR036812">
    <property type="entry name" value="NAD(P)_OxRdtase_dom_sf"/>
</dbReference>
<dbReference type="Pfam" id="PF00248">
    <property type="entry name" value="Aldo_ket_red"/>
    <property type="match status" value="1"/>
</dbReference>
<organism evidence="2 3">
    <name type="scientific">Bubo bubo</name>
    <name type="common">Eurasian eagle-owl</name>
    <name type="synonym">Strix bubo</name>
    <dbReference type="NCBI Taxonomy" id="30461"/>
    <lineage>
        <taxon>Eukaryota</taxon>
        <taxon>Metazoa</taxon>
        <taxon>Chordata</taxon>
        <taxon>Craniata</taxon>
        <taxon>Vertebrata</taxon>
        <taxon>Euteleostomi</taxon>
        <taxon>Archelosauria</taxon>
        <taxon>Archosauria</taxon>
        <taxon>Dinosauria</taxon>
        <taxon>Saurischia</taxon>
        <taxon>Theropoda</taxon>
        <taxon>Coelurosauria</taxon>
        <taxon>Aves</taxon>
        <taxon>Neognathae</taxon>
        <taxon>Neoaves</taxon>
        <taxon>Telluraves</taxon>
        <taxon>Strigiformes</taxon>
        <taxon>Strigidae</taxon>
        <taxon>Bubo</taxon>
    </lineage>
</organism>
<evidence type="ECO:0000313" key="2">
    <source>
        <dbReference type="Ensembl" id="ENSBOBP00000006613.1"/>
    </source>
</evidence>
<reference evidence="2" key="2">
    <citation type="submission" date="2025-09" db="UniProtKB">
        <authorList>
            <consortium name="Ensembl"/>
        </authorList>
    </citation>
    <scope>IDENTIFICATION</scope>
</reference>
<reference evidence="2" key="1">
    <citation type="submission" date="2025-08" db="UniProtKB">
        <authorList>
            <consortium name="Ensembl"/>
        </authorList>
    </citation>
    <scope>IDENTIFICATION</scope>
</reference>
<dbReference type="AlphaFoldDB" id="A0A8C0EQS3"/>
<evidence type="ECO:0000313" key="3">
    <source>
        <dbReference type="Proteomes" id="UP000694567"/>
    </source>
</evidence>
<evidence type="ECO:0000259" key="1">
    <source>
        <dbReference type="Pfam" id="PF00248"/>
    </source>
</evidence>
<name>A0A8C0EQS3_BUBBB</name>
<proteinExistence type="predicted"/>
<dbReference type="PRINTS" id="PR00069">
    <property type="entry name" value="ALDKETRDTASE"/>
</dbReference>
<accession>A0A8C0EQS3</accession>
<dbReference type="InterPro" id="IPR023210">
    <property type="entry name" value="NADP_OxRdtase_dom"/>
</dbReference>
<dbReference type="GO" id="GO:0016491">
    <property type="term" value="F:oxidoreductase activity"/>
    <property type="evidence" value="ECO:0007669"/>
    <property type="project" value="InterPro"/>
</dbReference>